<evidence type="ECO:0000313" key="6">
    <source>
        <dbReference type="Proteomes" id="UP000658997"/>
    </source>
</evidence>
<dbReference type="InterPro" id="IPR015267">
    <property type="entry name" value="PPP4R2"/>
</dbReference>
<evidence type="ECO:0000313" key="4">
    <source>
        <dbReference type="EMBL" id="SYW77073.1"/>
    </source>
</evidence>
<dbReference type="PANTHER" id="PTHR16487:SF0">
    <property type="entry name" value="PROTEIN PHOSPHATASE 4 REGULATORY SUBUNIT 2-RELATED"/>
    <property type="match status" value="1"/>
</dbReference>
<feature type="region of interest" description="Disordered" evidence="2">
    <location>
        <begin position="119"/>
        <end position="139"/>
    </location>
</feature>
<feature type="compositionally biased region" description="Low complexity" evidence="2">
    <location>
        <begin position="38"/>
        <end position="50"/>
    </location>
</feature>
<dbReference type="EMBL" id="ULHB01000023">
    <property type="protein sequence ID" value="SYW77073.1"/>
    <property type="molecule type" value="Genomic_DNA"/>
</dbReference>
<reference evidence="4" key="3">
    <citation type="submission" date="2018-08" db="EMBL/GenBank/DDBJ databases">
        <authorList>
            <person name="Guldener U."/>
        </authorList>
    </citation>
    <scope>NUCLEOTIDE SEQUENCE</scope>
    <source>
        <strain evidence="4">UB2</strain>
    </source>
</reference>
<dbReference type="GO" id="GO:0005737">
    <property type="term" value="C:cytoplasm"/>
    <property type="evidence" value="ECO:0007669"/>
    <property type="project" value="TreeGrafter"/>
</dbReference>
<feature type="compositionally biased region" description="Basic and acidic residues" evidence="2">
    <location>
        <begin position="365"/>
        <end position="383"/>
    </location>
</feature>
<feature type="compositionally biased region" description="Low complexity" evidence="2">
    <location>
        <begin position="458"/>
        <end position="477"/>
    </location>
</feature>
<comment type="similarity">
    <text evidence="1">Belongs to the PPP4R2 family.</text>
</comment>
<dbReference type="GO" id="GO:0030289">
    <property type="term" value="C:protein phosphatase 4 complex"/>
    <property type="evidence" value="ECO:0007669"/>
    <property type="project" value="InterPro"/>
</dbReference>
<dbReference type="GO" id="GO:0019888">
    <property type="term" value="F:protein phosphatase regulator activity"/>
    <property type="evidence" value="ECO:0007669"/>
    <property type="project" value="InterPro"/>
</dbReference>
<dbReference type="Pfam" id="PF09184">
    <property type="entry name" value="PPP4R2"/>
    <property type="match status" value="1"/>
</dbReference>
<dbReference type="AlphaFoldDB" id="A0A1K0FX16"/>
<feature type="compositionally biased region" description="Basic and acidic residues" evidence="2">
    <location>
        <begin position="488"/>
        <end position="498"/>
    </location>
</feature>
<feature type="region of interest" description="Disordered" evidence="2">
    <location>
        <begin position="352"/>
        <end position="525"/>
    </location>
</feature>
<reference evidence="5" key="2">
    <citation type="submission" date="2016-04" db="EMBL/GenBank/DDBJ databases">
        <authorList>
            <person name="Guldener U."/>
            <person name="Guldener U."/>
        </authorList>
    </citation>
    <scope>NUCLEOTIDE SEQUENCE [LARGE SCALE GENOMIC DNA]</scope>
    <source>
        <strain evidence="5">UB2112</strain>
    </source>
</reference>
<name>A0A1K0FX16_9BASI</name>
<dbReference type="PANTHER" id="PTHR16487">
    <property type="entry name" value="PPP4R2-RELATED PROTEIN"/>
    <property type="match status" value="1"/>
</dbReference>
<dbReference type="Proteomes" id="UP000658997">
    <property type="component" value="Unassembled WGS sequence"/>
</dbReference>
<protein>
    <submittedName>
        <fullName evidence="3">Uncharacterized protein</fullName>
    </submittedName>
</protein>
<proteinExistence type="inferred from homology"/>
<dbReference type="EMBL" id="LT558118">
    <property type="protein sequence ID" value="SAM69046.1"/>
    <property type="molecule type" value="Genomic_DNA"/>
</dbReference>
<accession>A0A1K0FX16</accession>
<feature type="compositionally biased region" description="Polar residues" evidence="2">
    <location>
        <begin position="128"/>
        <end position="137"/>
    </location>
</feature>
<evidence type="ECO:0000313" key="5">
    <source>
        <dbReference type="Proteomes" id="UP000179920"/>
    </source>
</evidence>
<reference evidence="3" key="1">
    <citation type="submission" date="2016-04" db="EMBL/GenBank/DDBJ databases">
        <authorList>
            <person name="Evans L.H."/>
            <person name="Alamgir A."/>
            <person name="Owens N."/>
            <person name="Weber N.D."/>
            <person name="Virtaneva K."/>
            <person name="Barbian K."/>
            <person name="Babar A."/>
            <person name="Rosenke K."/>
        </authorList>
    </citation>
    <scope>NUCLEOTIDE SEQUENCE</scope>
    <source>
        <strain evidence="3">UB2112</strain>
    </source>
</reference>
<keyword evidence="6" id="KW-1185">Reference proteome</keyword>
<feature type="region of interest" description="Disordered" evidence="2">
    <location>
        <begin position="267"/>
        <end position="287"/>
    </location>
</feature>
<dbReference type="OrthoDB" id="341898at2759"/>
<dbReference type="Proteomes" id="UP000179920">
    <property type="component" value="Chromosome II"/>
</dbReference>
<dbReference type="GO" id="GO:0005634">
    <property type="term" value="C:nucleus"/>
    <property type="evidence" value="ECO:0007669"/>
    <property type="project" value="TreeGrafter"/>
</dbReference>
<gene>
    <name evidence="4" type="ORF">UBRO2_01696</name>
    <name evidence="3" type="ORF">UBRO_00703</name>
</gene>
<organism evidence="3 5">
    <name type="scientific">Ustilago bromivora</name>
    <dbReference type="NCBI Taxonomy" id="307758"/>
    <lineage>
        <taxon>Eukaryota</taxon>
        <taxon>Fungi</taxon>
        <taxon>Dikarya</taxon>
        <taxon>Basidiomycota</taxon>
        <taxon>Ustilaginomycotina</taxon>
        <taxon>Ustilaginomycetes</taxon>
        <taxon>Ustilaginales</taxon>
        <taxon>Ustilaginaceae</taxon>
        <taxon>Ustilago</taxon>
    </lineage>
</organism>
<feature type="region of interest" description="Disordered" evidence="2">
    <location>
        <begin position="33"/>
        <end position="58"/>
    </location>
</feature>
<evidence type="ECO:0000256" key="1">
    <source>
        <dbReference type="ARBA" id="ARBA00009207"/>
    </source>
</evidence>
<feature type="compositionally biased region" description="Low complexity" evidence="2">
    <location>
        <begin position="391"/>
        <end position="436"/>
    </location>
</feature>
<evidence type="ECO:0000313" key="3">
    <source>
        <dbReference type="EMBL" id="SAM69046.1"/>
    </source>
</evidence>
<evidence type="ECO:0000256" key="2">
    <source>
        <dbReference type="SAM" id="MobiDB-lite"/>
    </source>
</evidence>
<sequence length="525" mass="55536">MTTDTQPTLPPSFEFKPQHLTQLQHIVLTDEFSHDDQPTSSSSMTAPPSTNTKPEISSGSYDWVELKDAIKYRIKFCLEEEFGREGGMELHPAAKLIPLCTEGSGFGEVAMQAASAAVEEESEKGTEAQANGSTSSARVPYVSPADTQNFYPSKRPCSSTTATISPLSPAEVNSALNTLFSMLDDFDLQPPFTIQRLAELVVSPTTHYNSAKKWIRAVKRCLLVTATRDAFPISPVQGPVGMNGVDTAQQAGVEEMSDIEMDRMDGLSPSSSAGSVGGRSRSSSIASTTEPLFSPIPFIVRDENRNLTHPNTAAGGDREEAQQIPDLELGGADRTHATNEKPKEVIDVAPIPTSKSPIAANAEEEDKKVQLEDVAMEESKTEETPLEGKSSDVGSVAAVVDATQSSVSSAVDAVAAQDEKVATPPSAPAATGASEPLGVPDGEVDEIDNPTNSVHALTSTTTTSTTSTSSASDIASTENASATASGMGEDKEKEEKAQLQEGEGENNVRSSKRRKSDASIGDPRD</sequence>